<dbReference type="EMBL" id="CP006365">
    <property type="protein sequence ID" value="AGU15231.1"/>
    <property type="molecule type" value="Genomic_DNA"/>
</dbReference>
<reference evidence="6 7" key="1">
    <citation type="journal article" date="2013" name="Genome Announc.">
        <title>Whole-Genome Sequence of the Clinical Strain Corynebacterium argentoratense DSM 44202, Isolated from a Human Throat Specimen.</title>
        <authorList>
            <person name="Bomholt C."/>
            <person name="Glaub A."/>
            <person name="Gravermann K."/>
            <person name="Albersmeier A."/>
            <person name="Brinkrolf K."/>
            <person name="Ruckert C."/>
            <person name="Tauch A."/>
        </authorList>
    </citation>
    <scope>NUCLEOTIDE SEQUENCE [LARGE SCALE GENOMIC DNA]</scope>
    <source>
        <strain evidence="6">DSM 44202</strain>
    </source>
</reference>
<evidence type="ECO:0000256" key="3">
    <source>
        <dbReference type="SAM" id="MobiDB-lite"/>
    </source>
</evidence>
<dbReference type="Pfam" id="PF04234">
    <property type="entry name" value="CopC"/>
    <property type="match status" value="1"/>
</dbReference>
<dbReference type="PATRIC" id="fig|1348662.3.peg.1075"/>
<keyword evidence="2" id="KW-0186">Copper</keyword>
<sequence length="209" mass="21876">MLMRSTSPRLGLRQSLQGSSRSAGTSRRRSLQILWSVITFVAIVFGALPQAQAHDAVVASTPADGAVVASFPREFELEFSGIPQQSFNTVAVSDAQSGEVLFTVEPTLDQQFVRFETPADVQPEAGEYIIGFQITSSDGHATRGKLRFTVSGSDAAVSSSSGSQQQTASSPDQADAGNNSGVPLPLIIIVAIALGATAVAAIAIRAKKR</sequence>
<keyword evidence="1" id="KW-0732">Signal</keyword>
<accession>U3GYD6</accession>
<feature type="compositionally biased region" description="Low complexity" evidence="3">
    <location>
        <begin position="155"/>
        <end position="170"/>
    </location>
</feature>
<dbReference type="GO" id="GO:0005507">
    <property type="term" value="F:copper ion binding"/>
    <property type="evidence" value="ECO:0007669"/>
    <property type="project" value="InterPro"/>
</dbReference>
<proteinExistence type="predicted"/>
<keyword evidence="7" id="KW-1185">Reference proteome</keyword>
<evidence type="ECO:0000313" key="7">
    <source>
        <dbReference type="Proteomes" id="UP000016943"/>
    </source>
</evidence>
<feature type="domain" description="CopC" evidence="5">
    <location>
        <begin position="54"/>
        <end position="150"/>
    </location>
</feature>
<dbReference type="AlphaFoldDB" id="U3GYD6"/>
<dbReference type="HOGENOM" id="CLU_087859_1_0_11"/>
<dbReference type="OrthoDB" id="5242236at2"/>
<evidence type="ECO:0000313" key="6">
    <source>
        <dbReference type="EMBL" id="AGU15231.1"/>
    </source>
</evidence>
<keyword evidence="4" id="KW-0812">Transmembrane</keyword>
<feature type="transmembrane region" description="Helical" evidence="4">
    <location>
        <begin position="182"/>
        <end position="204"/>
    </location>
</feature>
<protein>
    <recommendedName>
        <fullName evidence="5">CopC domain-containing protein</fullName>
    </recommendedName>
</protein>
<dbReference type="RefSeq" id="WP_020976384.1">
    <property type="nucleotide sequence ID" value="NC_022198.1"/>
</dbReference>
<evidence type="ECO:0000256" key="2">
    <source>
        <dbReference type="ARBA" id="ARBA00023008"/>
    </source>
</evidence>
<feature type="region of interest" description="Disordered" evidence="3">
    <location>
        <begin position="1"/>
        <end position="23"/>
    </location>
</feature>
<dbReference type="eggNOG" id="COG2372">
    <property type="taxonomic scope" value="Bacteria"/>
</dbReference>
<dbReference type="GO" id="GO:0042597">
    <property type="term" value="C:periplasmic space"/>
    <property type="evidence" value="ECO:0007669"/>
    <property type="project" value="InterPro"/>
</dbReference>
<evidence type="ECO:0000259" key="5">
    <source>
        <dbReference type="Pfam" id="PF04234"/>
    </source>
</evidence>
<dbReference type="KEGG" id="caz:CARG_05470"/>
<dbReference type="Proteomes" id="UP000016943">
    <property type="component" value="Chromosome"/>
</dbReference>
<organism evidence="6 7">
    <name type="scientific">Corynebacterium argentoratense DSM 44202</name>
    <dbReference type="NCBI Taxonomy" id="1348662"/>
    <lineage>
        <taxon>Bacteria</taxon>
        <taxon>Bacillati</taxon>
        <taxon>Actinomycetota</taxon>
        <taxon>Actinomycetes</taxon>
        <taxon>Mycobacteriales</taxon>
        <taxon>Corynebacteriaceae</taxon>
        <taxon>Corynebacterium</taxon>
    </lineage>
</organism>
<dbReference type="GO" id="GO:0046688">
    <property type="term" value="P:response to copper ion"/>
    <property type="evidence" value="ECO:0007669"/>
    <property type="project" value="InterPro"/>
</dbReference>
<keyword evidence="4" id="KW-1133">Transmembrane helix</keyword>
<gene>
    <name evidence="6" type="ORF">CARG_05470</name>
</gene>
<dbReference type="Gene3D" id="2.60.40.1220">
    <property type="match status" value="1"/>
</dbReference>
<dbReference type="GeneID" id="78249872"/>
<keyword evidence="4" id="KW-0472">Membrane</keyword>
<dbReference type="SUPFAM" id="SSF81296">
    <property type="entry name" value="E set domains"/>
    <property type="match status" value="1"/>
</dbReference>
<feature type="region of interest" description="Disordered" evidence="3">
    <location>
        <begin position="155"/>
        <end position="177"/>
    </location>
</feature>
<dbReference type="InterPro" id="IPR007348">
    <property type="entry name" value="CopC_dom"/>
</dbReference>
<dbReference type="STRING" id="1348662.CARG_05470"/>
<evidence type="ECO:0000256" key="1">
    <source>
        <dbReference type="ARBA" id="ARBA00022729"/>
    </source>
</evidence>
<evidence type="ECO:0000256" key="4">
    <source>
        <dbReference type="SAM" id="Phobius"/>
    </source>
</evidence>
<name>U3GYD6_9CORY</name>
<dbReference type="InterPro" id="IPR014756">
    <property type="entry name" value="Ig_E-set"/>
</dbReference>
<dbReference type="InterPro" id="IPR014755">
    <property type="entry name" value="Cu-Rt/internalin_Ig-like"/>
</dbReference>